<dbReference type="KEGG" id="snep:Enr13x_52100"/>
<gene>
    <name evidence="1" type="ORF">Enr13x_52100</name>
</gene>
<protein>
    <submittedName>
        <fullName evidence="1">Uncharacterized protein</fullName>
    </submittedName>
</protein>
<dbReference type="Proteomes" id="UP000319004">
    <property type="component" value="Chromosome"/>
</dbReference>
<evidence type="ECO:0000313" key="2">
    <source>
        <dbReference type="Proteomes" id="UP000319004"/>
    </source>
</evidence>
<reference evidence="1 2" key="1">
    <citation type="submission" date="2019-03" db="EMBL/GenBank/DDBJ databases">
        <title>Deep-cultivation of Planctomycetes and their phenomic and genomic characterization uncovers novel biology.</title>
        <authorList>
            <person name="Wiegand S."/>
            <person name="Jogler M."/>
            <person name="Boedeker C."/>
            <person name="Pinto D."/>
            <person name="Vollmers J."/>
            <person name="Rivas-Marin E."/>
            <person name="Kohn T."/>
            <person name="Peeters S.H."/>
            <person name="Heuer A."/>
            <person name="Rast P."/>
            <person name="Oberbeckmann S."/>
            <person name="Bunk B."/>
            <person name="Jeske O."/>
            <person name="Meyerdierks A."/>
            <person name="Storesund J.E."/>
            <person name="Kallscheuer N."/>
            <person name="Luecker S."/>
            <person name="Lage O.M."/>
            <person name="Pohl T."/>
            <person name="Merkel B.J."/>
            <person name="Hornburger P."/>
            <person name="Mueller R.-W."/>
            <person name="Bruemmer F."/>
            <person name="Labrenz M."/>
            <person name="Spormann A.M."/>
            <person name="Op den Camp H."/>
            <person name="Overmann J."/>
            <person name="Amann R."/>
            <person name="Jetten M.S.M."/>
            <person name="Mascher T."/>
            <person name="Medema M.H."/>
            <person name="Devos D.P."/>
            <person name="Kaster A.-K."/>
            <person name="Ovreas L."/>
            <person name="Rohde M."/>
            <person name="Galperin M.Y."/>
            <person name="Jogler C."/>
        </authorList>
    </citation>
    <scope>NUCLEOTIDE SEQUENCE [LARGE SCALE GENOMIC DNA]</scope>
    <source>
        <strain evidence="1 2">Enr13</strain>
    </source>
</reference>
<accession>A0A518HX41</accession>
<sequence length="220" mass="24592">MLEVKAFKSVNDLIGELDNGGRFYHLFSHADDKIVTKGELAKAAGQLVGANNAFLFLKLATLGFSEAEKFAILNMLEPNLRERYRESMPKVINPSSVDHEGKAGDAVVVEGPVEHCHDKTQFGGFIMIPITVGEITTYTMTPIFDNYAVYRVFDEENRDSKERCAVIAVPLNIEFADGDRVRFAGYLRDLEFNEGEVRTNSYYLEATYYSRVGKGPSPTT</sequence>
<proteinExistence type="predicted"/>
<keyword evidence="2" id="KW-1185">Reference proteome</keyword>
<evidence type="ECO:0000313" key="1">
    <source>
        <dbReference type="EMBL" id="QDV45334.1"/>
    </source>
</evidence>
<dbReference type="EMBL" id="CP037423">
    <property type="protein sequence ID" value="QDV45334.1"/>
    <property type="molecule type" value="Genomic_DNA"/>
</dbReference>
<organism evidence="1 2">
    <name type="scientific">Stieleria neptunia</name>
    <dbReference type="NCBI Taxonomy" id="2527979"/>
    <lineage>
        <taxon>Bacteria</taxon>
        <taxon>Pseudomonadati</taxon>
        <taxon>Planctomycetota</taxon>
        <taxon>Planctomycetia</taxon>
        <taxon>Pirellulales</taxon>
        <taxon>Pirellulaceae</taxon>
        <taxon>Stieleria</taxon>
    </lineage>
</organism>
<dbReference type="AlphaFoldDB" id="A0A518HX41"/>
<name>A0A518HX41_9BACT</name>